<dbReference type="PANTHER" id="PTHR28065:SF1">
    <property type="entry name" value="DUF4050 DOMAIN-CONTAINING PROTEIN"/>
    <property type="match status" value="1"/>
</dbReference>
<reference evidence="3" key="1">
    <citation type="submission" date="2022-07" db="EMBL/GenBank/DDBJ databases">
        <title>Draft genome sequence of Zalerion maritima ATCC 34329, a (micro)plastics degrading marine fungus.</title>
        <authorList>
            <person name="Paco A."/>
            <person name="Goncalves M.F.M."/>
            <person name="Rocha-Santos T.A.P."/>
            <person name="Alves A."/>
        </authorList>
    </citation>
    <scope>NUCLEOTIDE SEQUENCE</scope>
    <source>
        <strain evidence="3">ATCC 34329</strain>
    </source>
</reference>
<evidence type="ECO:0000313" key="3">
    <source>
        <dbReference type="EMBL" id="KAJ2901327.1"/>
    </source>
</evidence>
<name>A0AAD5WR49_9PEZI</name>
<keyword evidence="4" id="KW-1185">Reference proteome</keyword>
<evidence type="ECO:0000256" key="1">
    <source>
        <dbReference type="SAM" id="MobiDB-lite"/>
    </source>
</evidence>
<feature type="compositionally biased region" description="Basic and acidic residues" evidence="1">
    <location>
        <begin position="178"/>
        <end position="187"/>
    </location>
</feature>
<dbReference type="AlphaFoldDB" id="A0AAD5WR49"/>
<dbReference type="PANTHER" id="PTHR28065">
    <property type="entry name" value="FREQUENIN"/>
    <property type="match status" value="1"/>
</dbReference>
<feature type="domain" description="Gag1-like clamp" evidence="2">
    <location>
        <begin position="240"/>
        <end position="460"/>
    </location>
</feature>
<protein>
    <submittedName>
        <fullName evidence="3">Mitochondrial AAA ATPase</fullName>
    </submittedName>
</protein>
<comment type="caution">
    <text evidence="3">The sequence shown here is derived from an EMBL/GenBank/DDBJ whole genome shotgun (WGS) entry which is preliminary data.</text>
</comment>
<evidence type="ECO:0000313" key="4">
    <source>
        <dbReference type="Proteomes" id="UP001201980"/>
    </source>
</evidence>
<feature type="compositionally biased region" description="Low complexity" evidence="1">
    <location>
        <begin position="325"/>
        <end position="343"/>
    </location>
</feature>
<gene>
    <name evidence="3" type="ORF">MKZ38_001939</name>
</gene>
<feature type="region of interest" description="Disordered" evidence="1">
    <location>
        <begin position="322"/>
        <end position="387"/>
    </location>
</feature>
<feature type="compositionally biased region" description="Basic and acidic residues" evidence="1">
    <location>
        <begin position="545"/>
        <end position="561"/>
    </location>
</feature>
<feature type="compositionally biased region" description="Low complexity" evidence="1">
    <location>
        <begin position="640"/>
        <end position="652"/>
    </location>
</feature>
<feature type="compositionally biased region" description="Pro residues" evidence="1">
    <location>
        <begin position="515"/>
        <end position="532"/>
    </location>
</feature>
<accession>A0AAD5WR49</accession>
<feature type="compositionally biased region" description="Basic and acidic residues" evidence="1">
    <location>
        <begin position="36"/>
        <end position="58"/>
    </location>
</feature>
<feature type="region of interest" description="Disordered" evidence="1">
    <location>
        <begin position="1"/>
        <end position="208"/>
    </location>
</feature>
<proteinExistence type="predicted"/>
<dbReference type="EMBL" id="JAKWBI020000156">
    <property type="protein sequence ID" value="KAJ2901327.1"/>
    <property type="molecule type" value="Genomic_DNA"/>
</dbReference>
<organism evidence="3 4">
    <name type="scientific">Zalerion maritima</name>
    <dbReference type="NCBI Taxonomy" id="339359"/>
    <lineage>
        <taxon>Eukaryota</taxon>
        <taxon>Fungi</taxon>
        <taxon>Dikarya</taxon>
        <taxon>Ascomycota</taxon>
        <taxon>Pezizomycotina</taxon>
        <taxon>Sordariomycetes</taxon>
        <taxon>Lulworthiomycetidae</taxon>
        <taxon>Lulworthiales</taxon>
        <taxon>Lulworthiaceae</taxon>
        <taxon>Zalerion</taxon>
    </lineage>
</organism>
<dbReference type="InterPro" id="IPR025124">
    <property type="entry name" value="Gag1-like_clamp"/>
</dbReference>
<feature type="compositionally biased region" description="Polar residues" evidence="1">
    <location>
        <begin position="498"/>
        <end position="511"/>
    </location>
</feature>
<feature type="region of interest" description="Disordered" evidence="1">
    <location>
        <begin position="491"/>
        <end position="569"/>
    </location>
</feature>
<sequence>MQFSDLYKSPKSPLSRLRHQAPQALSTSSGDWDPDLFSRDKDKQKTAVKRHLEEKVRSNWEFPWPPTSKPTSQNTPVKNWPVKEDVNDEGSNATRDQTDGQIWEGRQNNGENDDVSRGLAAGDGDAQQEQPTADVVAQPEGTQAGNGSPDMHGAEDKDTTTIPFTTYPALPSANGHQASHDASDSESRVPGYETDSDAESDYSTVSEDPARYWSRVEWESGEETGDDEINYASSPIRLRSPYRFDNPDSVGTDIVARTLQKKAEKRRELRKEMKWNRGLACFQARRDAWTGAKTVRLKPLAQPQSPMEEKPLSPLSPRRLFMRTGVSNPSSPVGGSGGIVPLSLHTSQSSGDSAEGEAAFSVRETTSKDTNASSTDENEAAAALEAKSEARKRYPVVTLLPKPRPLLPPENPMRASITPGTYNSIFERIVLQGMTPGCPVNLSDMVSACVAGWKRRGEWPPRLAGPEPNFARRRSITLKHSTGVLSLGMVPMIEPPSTRRNVGTQVATTPTAPVIQPPSTTPLPPSSPPLPPKSEARRKSFSFLTREKSKDKDREATKDDDGAGSGKAFRRSLQRVLGWHPHHIRSGSMDGPASPSSGKTDPVPAVLNPETVQGRGSQDGRACAAGSQDQRLSGERPDAVHAAAVAAASGGG</sequence>
<dbReference type="Pfam" id="PF13259">
    <property type="entry name" value="clamp_Gag1-like"/>
    <property type="match status" value="1"/>
</dbReference>
<dbReference type="Proteomes" id="UP001201980">
    <property type="component" value="Unassembled WGS sequence"/>
</dbReference>
<evidence type="ECO:0000259" key="2">
    <source>
        <dbReference type="Pfam" id="PF13259"/>
    </source>
</evidence>
<feature type="region of interest" description="Disordered" evidence="1">
    <location>
        <begin position="582"/>
        <end position="652"/>
    </location>
</feature>
<dbReference type="InterPro" id="IPR053274">
    <property type="entry name" value="Fluconazole_resistance"/>
</dbReference>